<dbReference type="AlphaFoldDB" id="A0AA86N3N7"/>
<protein>
    <submittedName>
        <fullName evidence="1">Uncharacterized protein</fullName>
    </submittedName>
</protein>
<proteinExistence type="predicted"/>
<accession>A0AA86N3N7</accession>
<dbReference type="KEGG" id="nti:DNFV4_04474"/>
<dbReference type="Proteomes" id="UP001179121">
    <property type="component" value="Chromosome"/>
</dbReference>
<sequence length="116" mass="13292">MVKTKAVPVLNPDTMKAGEVVKKVQQGLGNPTVLRAGKQGEKFTMDTHIRCWRRYKVRPPKGSQTPWETDPKYCVYDKLHNDYGYTQEWVDFLIEELKDDAKFDAICKTVSSTPAK</sequence>
<dbReference type="EMBL" id="OX365700">
    <property type="protein sequence ID" value="CAI4034032.1"/>
    <property type="molecule type" value="Genomic_DNA"/>
</dbReference>
<evidence type="ECO:0000313" key="1">
    <source>
        <dbReference type="EMBL" id="CAI4034032.1"/>
    </source>
</evidence>
<gene>
    <name evidence="1" type="ORF">DNFV4_04474</name>
</gene>
<keyword evidence="2" id="KW-1185">Reference proteome</keyword>
<name>A0AA86N3N7_9BACT</name>
<organism evidence="1 2">
    <name type="scientific">Nitrospira tepida</name>
    <dbReference type="NCBI Taxonomy" id="2973512"/>
    <lineage>
        <taxon>Bacteria</taxon>
        <taxon>Pseudomonadati</taxon>
        <taxon>Nitrospirota</taxon>
        <taxon>Nitrospiria</taxon>
        <taxon>Nitrospirales</taxon>
        <taxon>Nitrospiraceae</taxon>
        <taxon>Nitrospira</taxon>
    </lineage>
</organism>
<reference evidence="1" key="1">
    <citation type="submission" date="2022-10" db="EMBL/GenBank/DDBJ databases">
        <authorList>
            <person name="Koch H."/>
        </authorList>
    </citation>
    <scope>NUCLEOTIDE SEQUENCE</scope>
    <source>
        <strain evidence="1">DNF</strain>
    </source>
</reference>
<evidence type="ECO:0000313" key="2">
    <source>
        <dbReference type="Proteomes" id="UP001179121"/>
    </source>
</evidence>